<protein>
    <submittedName>
        <fullName evidence="2">Uncharacterized protein</fullName>
    </submittedName>
</protein>
<accession>G0UXS4</accession>
<dbReference type="EMBL" id="HE575323">
    <property type="protein sequence ID" value="CCC94191.1"/>
    <property type="molecule type" value="Genomic_DNA"/>
</dbReference>
<sequence length="1324" mass="147072">MACRRFFVRERAALAACQLSWTAPCIISRVNLVSNRAAVTGVSGLAGGQRHVTPFFSSLFPLQFAPGGTRTEALDDCVVFRSLFSADSSTTASKSKVSARGVDASPRRPQLRPWHVIANLKHAVLLASNGEEKSERLKFAAGKGLTNKYPSSGFDELHGGVDNAQDEIVDLEGVAGEDHGARDSVEDQSVADSLTARLGRYYSRTVTVATSGPCLTSGTDWKTQDSNIQRKPLTLERALKSSAYAFHHTFEMLVRDKQERLAVELFRRWWCHNPHLFPIELELQSDCDELTASHRSMTEKHRVEGSHRRLIAERLLQTPAKKYFVSSALFGRVVMVALRLGDPVVEEFLLQELLYECVFTTVCGGRLTANDNPFHTHGPGFTKANDEHDDLPSSSDVSSMGSTQAANELRFDLYRERYEDWLVLVGALAAAAMLERHAGKFRREVSRGSAYERLVCTVRDEYAAFISKAFHFQQKRREHLHRPSTVTLSESQQTLPGWAKLLFTTVLRCYEESGVLHSSPARRPANTALLWKSLHDCLLEKFPHVFHAGNTVTTLLALEALEETSVSTMGTRRLSFAGKEDALCQWRLECLSCKCSPNANMAGSYDAKKIKDIDKSVEDSYSRPLGNLPRVSRQLRTHFVTAYSTLSGNGVKDEGAAACGTVSDSHELHWKHREFFGTGASLSFSRASIPVFATAEEVRRCRDDSMDEIFDVWCCAVDIFRSHSSLPLLKMRTPQLFSLGDEISQLNDNDVSMEVSKPSMFVLLRLVTLLASIGEPPHAVPHEEATHDLHFQLVECIEEDIIPFCHPSVASNLRRCCVTHLSRSGARGVRAMLARPRLLSERMNEDAAMERLLTGLLWSGGGSPLTDGSQCGHFSFGSGSLAWCLIAQQLSTIAPLDESPALDLVLSHLVTLSFAIPDDHRCMLYTSSCMNAICTGETGDVDDVVSTLRYELNLNPPPAVHLYISLLQLLAWVIEWQKTCAANTRHKKECSFPMVSENGEGEGEGDECSKGQLPSLRETAHHWSVVQRYLGSVSFAPPLLERIVLTLVYTCPDVELVLRSLLALVQQHHLNVKSTSTFDEKLVVCGERTESASLPTPRLLYGLCELLVRNGIRAGTVLKWRAQRGAPECNGACEVSLHKWHCAILEGLVQVNNRCREGLRGIEDCCDAVCNATKDYSVGVMEMKFQKEEAKQLLGSVVLDIISRGDKLLAIRENYNVTLFLDSMRVGSGSDCDSDAHDRDVRRATPRGVVLPSLQMTSAYPASSRQRVTGIKDALREMYPERRVRLRQALAPRNQPMKGEILAESMFPEMCSNEEVSYIVKLFT</sequence>
<evidence type="ECO:0000313" key="2">
    <source>
        <dbReference type="EMBL" id="CCC94191.1"/>
    </source>
</evidence>
<name>G0UXS4_TRYCI</name>
<evidence type="ECO:0000256" key="1">
    <source>
        <dbReference type="SAM" id="MobiDB-lite"/>
    </source>
</evidence>
<feature type="region of interest" description="Disordered" evidence="1">
    <location>
        <begin position="378"/>
        <end position="400"/>
    </location>
</feature>
<reference evidence="2" key="1">
    <citation type="journal article" date="2012" name="Proc. Natl. Acad. Sci. U.S.A.">
        <title>Antigenic diversity is generated by distinct evolutionary mechanisms in African trypanosome species.</title>
        <authorList>
            <person name="Jackson A.P."/>
            <person name="Berry A."/>
            <person name="Aslett M."/>
            <person name="Allison H.C."/>
            <person name="Burton P."/>
            <person name="Vavrova-Anderson J."/>
            <person name="Brown R."/>
            <person name="Browne H."/>
            <person name="Corton N."/>
            <person name="Hauser H."/>
            <person name="Gamble J."/>
            <person name="Gilderthorp R."/>
            <person name="Marcello L."/>
            <person name="McQuillan J."/>
            <person name="Otto T.D."/>
            <person name="Quail M.A."/>
            <person name="Sanders M.J."/>
            <person name="van Tonder A."/>
            <person name="Ginger M.L."/>
            <person name="Field M.C."/>
            <person name="Barry J.D."/>
            <person name="Hertz-Fowler C."/>
            <person name="Berriman M."/>
        </authorList>
    </citation>
    <scope>NUCLEOTIDE SEQUENCE</scope>
    <source>
        <strain evidence="2">IL3000</strain>
    </source>
</reference>
<proteinExistence type="predicted"/>
<gene>
    <name evidence="2" type="ORF">TCIL3000_10_9690</name>
</gene>
<organism evidence="2">
    <name type="scientific">Trypanosoma congolense (strain IL3000)</name>
    <dbReference type="NCBI Taxonomy" id="1068625"/>
    <lineage>
        <taxon>Eukaryota</taxon>
        <taxon>Discoba</taxon>
        <taxon>Euglenozoa</taxon>
        <taxon>Kinetoplastea</taxon>
        <taxon>Metakinetoplastina</taxon>
        <taxon>Trypanosomatida</taxon>
        <taxon>Trypanosomatidae</taxon>
        <taxon>Trypanosoma</taxon>
        <taxon>Nannomonas</taxon>
    </lineage>
</organism>
<dbReference type="VEuPathDB" id="TriTrypDB:TcIL3000_10_9690"/>